<dbReference type="InterPro" id="IPR008271">
    <property type="entry name" value="Ser/Thr_kinase_AS"/>
</dbReference>
<dbReference type="InterPro" id="IPR011009">
    <property type="entry name" value="Kinase-like_dom_sf"/>
</dbReference>
<feature type="region of interest" description="Disordered" evidence="14">
    <location>
        <begin position="1168"/>
        <end position="1193"/>
    </location>
</feature>
<comment type="subcellular location">
    <subcellularLocation>
        <location evidence="2">Cytoplasm</location>
    </subcellularLocation>
</comment>
<feature type="non-terminal residue" evidence="18">
    <location>
        <position position="3854"/>
    </location>
</feature>
<dbReference type="PROSITE" id="PS50011">
    <property type="entry name" value="PROTEIN_KINASE_DOM"/>
    <property type="match status" value="1"/>
</dbReference>
<dbReference type="Pfam" id="PF01553">
    <property type="entry name" value="Acyltransferase"/>
    <property type="match status" value="1"/>
</dbReference>
<dbReference type="EMBL" id="JAIFTH010000500">
    <property type="protein sequence ID" value="KAG9509393.1"/>
    <property type="molecule type" value="Genomic_DNA"/>
</dbReference>
<dbReference type="PROSITE" id="PS50012">
    <property type="entry name" value="RCC1_3"/>
    <property type="match status" value="3"/>
</dbReference>
<keyword evidence="10 18" id="KW-0418">Kinase</keyword>
<feature type="region of interest" description="Disordered" evidence="14">
    <location>
        <begin position="3490"/>
        <end position="3517"/>
    </location>
</feature>
<comment type="cofactor">
    <cofactor evidence="1">
        <name>Mg(2+)</name>
        <dbReference type="ChEBI" id="CHEBI:18420"/>
    </cofactor>
</comment>
<evidence type="ECO:0000256" key="4">
    <source>
        <dbReference type="ARBA" id="ARBA00012513"/>
    </source>
</evidence>
<dbReference type="Pfam" id="PF00620">
    <property type="entry name" value="RhoGAP"/>
    <property type="match status" value="1"/>
</dbReference>
<evidence type="ECO:0000256" key="15">
    <source>
        <dbReference type="SAM" id="Phobius"/>
    </source>
</evidence>
<evidence type="ECO:0000256" key="5">
    <source>
        <dbReference type="ARBA" id="ARBA00022490"/>
    </source>
</evidence>
<dbReference type="SMART" id="SM00220">
    <property type="entry name" value="S_TKc"/>
    <property type="match status" value="1"/>
</dbReference>
<feature type="compositionally biased region" description="Polar residues" evidence="14">
    <location>
        <begin position="3117"/>
        <end position="3136"/>
    </location>
</feature>
<dbReference type="InterPro" id="IPR000719">
    <property type="entry name" value="Prot_kinase_dom"/>
</dbReference>
<dbReference type="PROSITE" id="PS50238">
    <property type="entry name" value="RHOGAP"/>
    <property type="match status" value="1"/>
</dbReference>
<feature type="region of interest" description="Disordered" evidence="14">
    <location>
        <begin position="2196"/>
        <end position="2233"/>
    </location>
</feature>
<dbReference type="InterPro" id="IPR009091">
    <property type="entry name" value="RCC1/BLIP-II"/>
</dbReference>
<evidence type="ECO:0000256" key="11">
    <source>
        <dbReference type="ARBA" id="ARBA00022840"/>
    </source>
</evidence>
<comment type="caution">
    <text evidence="18">The sequence shown here is derived from an EMBL/GenBank/DDBJ whole genome shotgun (WGS) entry which is preliminary data.</text>
</comment>
<feature type="compositionally biased region" description="Polar residues" evidence="14">
    <location>
        <begin position="245"/>
        <end position="254"/>
    </location>
</feature>
<feature type="compositionally biased region" description="Low complexity" evidence="14">
    <location>
        <begin position="1573"/>
        <end position="1585"/>
    </location>
</feature>
<feature type="compositionally biased region" description="Polar residues" evidence="14">
    <location>
        <begin position="2325"/>
        <end position="2337"/>
    </location>
</feature>
<dbReference type="InterPro" id="IPR000198">
    <property type="entry name" value="RhoGAP_dom"/>
</dbReference>
<feature type="repeat" description="RCC1" evidence="13">
    <location>
        <begin position="432"/>
        <end position="483"/>
    </location>
</feature>
<feature type="compositionally biased region" description="Polar residues" evidence="14">
    <location>
        <begin position="2089"/>
        <end position="2107"/>
    </location>
</feature>
<evidence type="ECO:0000259" key="16">
    <source>
        <dbReference type="PROSITE" id="PS50011"/>
    </source>
</evidence>
<keyword evidence="15" id="KW-0812">Transmembrane</keyword>
<dbReference type="CDD" id="cd00159">
    <property type="entry name" value="RhoGAP"/>
    <property type="match status" value="1"/>
</dbReference>
<feature type="region of interest" description="Disordered" evidence="14">
    <location>
        <begin position="1404"/>
        <end position="1429"/>
    </location>
</feature>
<dbReference type="SMART" id="SM00324">
    <property type="entry name" value="RhoGAP"/>
    <property type="match status" value="1"/>
</dbReference>
<dbReference type="Gene3D" id="1.10.510.10">
    <property type="entry name" value="Transferase(Phosphotransferase) domain 1"/>
    <property type="match status" value="1"/>
</dbReference>
<sequence>MEYANFGTLADYLESQQQRPLSVREIIAIFKQIANGVCYLHSKNIVHQDLKTANVFLTLDGVVKVGDFGISRILNACQESASALDYYQKTSEVATTNKGETKNNDKELNPQQLAHYAGTLAYSSPEKCLGYPADTRCDIWSLGCILYELITLRPAFSGDSLSSLVANITQAQLVWPPNRMGLGSKSHNKALIRKTKEPKNMHHDILIRLCDLTERMITREPKQRPTADEVVACVTELATHSLTVKTSSTGQTANRRGYAQQRLGVGGGTDDGRQRAGDNDFSDDAFCEPAIGSSTGCQTTLKSAHSLVYQVRLDQQHVEVARVNLPRTKRFKRLAKGTNHYVALTNDHIVYGWGARTRGQLGLCQLRPPAQCASSSFSAVPTTGDQQREFALASMSQAPVALRPFVMNELSGRKIVQVCAGHEFTVFLSKTGLVLTCGSGQHGCLGLGNARDVYVPTLVASLLSNDVVGVSCGPEHVVVICGNGRAYAWGTNTDGRLGIGTAANNTRADTDATAATTPPTPNTVDSASTSSSSIVYTPTLVDLTGDADIKHVYCGDTCTLFVDARGTCYACGLNANNRLGLDKPVRSSWNLWSSNWWRNLRTTMMSAASTKSTSTSSMFRHTSSSVRSSRRHRSRNTSTTASVTDAQQQHQQQQQLTHRRGHSNASDSSVGHGTHTDSRNRTTLTMQCWSPRKLHWLTATGAKLVTCSLAPHHAGYVLDDGRLLIMGRDICSHNEAKRAQAHGPLCQRQKHIKQSNQTNKEIRCKAPKQVLGGRVKRVCCTSAFTLAMTNDERVYFWGTRSHLYTPTTLDAHTLAMYGFEHDHHHQQQQSLALTLGANQSRKSQPRRTGISTTRRQNTVEMQLVATCSDECVVRIGATNDTLMDTIQKSGSDTPIIQVQDPHLVARDLDELWILDYKPEDTNTEADSAAANENDILSSGQQSATELSANDYRLMPAPIDDDDDAILAFTNESSREKSNRPIGHNSNCRQRKFKPKYTCQKMRHDVILRPQSIVGLYVPSIFTHDGHSVRMSNIYCFDEQRFMIVFDTTNLALAAQQQQLQHSPSISTMSQNNHHQHQQQHQKVANATQEGKDKEREREKDNDNNNANVRFTALEVAQQQLSMQLAAANHNSHSQQNTATTTPACHQQHTNALHNSDNLEMKKKCITRSVSNVSSSNRTNNNTRHMRTLNSNRQISRQNNCLSTLLANKSAVVVKPEAAIIHHELDVDGNHEIFEQTIDFDSESASEQSTIDLTQSCKALQVNGLMKKKPIDVDLNESIETSCEDMSISETCESVETGASSLNIESDSCNTRDSSCSMSSASSRSSSMSLNSQTTMTEARTMMTGNDHGKNKHNMMVHTVQQRNCHLEFSSLDARYDERNNHTINNNDCDVSNERQQCLNDHNESMALNHDNNTDLENDGDDGDDDDDDAINHQMYVSQSLASEEPFSISNINDNVLCTTARYNYVQQQQHPSRAWPIPSTTNNTISAIVNNNYNNSSGHNRRRRMTSSGSSDVSFVGRAGGASSSWHCQRRRHSEVNSESLGNAFEEEDSTPDWVRRELYELASVSSNEINPDDPTSNNNNNNNECETKNDDNIDMINDEYDRTKENVSINIVSSGCETTPLVNVKQNVVVQEDSSTPGVVDAAKEAQGKETNEKGCLNTTAAPRDIGNRMNEPTKIGPLIQHPRAVALLIESPIERVRKLLSSPLSLKRSTQDRSGRSMNHKRLPPSHQRSTAGAATTVAPTTKRQAVIFGHPPKSGGPATTRAATTASNFKVYGCPLKLANNSYPLTCFARTDLHRQLPVPYVVARLCNYIEENSAQLTHEGIFRVSGNSRLCGKLRTLFDRLGDAPLESESVDVATSASMLKMYLRELPEPLIPTNLNGLFLEAAKKHSGSCRPTAPSFLLQQSSSSHHNKRNSIDDDLAKQLAFARDLANLVKKLPAENYNSLRYLCCFLFRVSLKQQFNKMCAASLGIVFGPNIFRLPSQSYKGLKEQELTNKCVACFISHYRYIFDSTVTDPLGNTIDTRNLEQELSKQSTGLTLTSFDVESSTTASTTTDQTTVQRQSQCEPPPGGVLSPGDGQCERITDVYGTNSETTATDSNRLIANSSRRDRPTTAVASSAFMNMLRRTIGSETKPRSSSRSGRSGSSRRSQHYHRQVLSVPNCLRPAAAVTTSSSTIHQVGPSGGASYVVAGSHSKASMHDSHHEQHSIRCKAPSPRLSASSTRYTQRSSDCGQTIDSSAFVHHPSATIVDPDQTYCVEVTGCVDVDDDDEHDHHVHEVYDISISSCDLNDDEDDDETDDSEESWTPTGSTSSASMGSHSSLSIESTENQLNQNDTSEGHRLHRRLAAATTGHAGHTDDDETSIECQSMTSYTPTSGDTDSDESHVNSMCNDSSSSLSTSVTSSASSYISTLSSTQDDTPERHRFRCPALRRRCPADKAHPITTCDATGNNGTPDLDDDDCFVARPCHLGAHQIPCHLIKGDFKELMNHQSTSSHDEMCNLSSSCSSLIHRPPTSSLSSSQCAHEPCVSLAHYTDKQTVALNNNNTNSNIPSKYTKHSAKDHQLNYGPSSNCYTSHDEGDCGRMHQSSDSNLMPQILIHEQHLKLQDSVNNKNRLTENPLDTKITKSYGNNLSFNQKLQTPHTKRSSSASSLSCNNNNNRATIESRHRITSKLYDDVLYPTTMAAKHTTRIKQKATETSGVNKVLATTKRTDLLPSTSTTATSATRAAISTAKRRIRHSRSRSSSQLTSLLRIDSDQQQQRNGNAQETTSSRYRARRRGDPSTRRRHQQQQIRSKDAERLKRARGSRVHCRHNSTSARDQHAANERRKRARCQSSDTNRAHVSLPDINDIVDALPDVGLADALIDCSIVDQQSTEHELIGDEITIVRRFLSDELLFRLGFTSSRNSIVNADELFGSQRKRSHSHDSTMNTLHLLGASSVDIFMPNSRHEFDHYQCGQYAHHNGGADFINDCTSNTFGASTSQQQMGDRHSCSRTNLPTIDYATDMKWNERHRSMCSQEILGCLPTGTVGRTRNSSIGIIVVPSGRRRASLLTSRRRRDSSKKSFKGKKNLSADLIMTTDTKQLDYTTHSSSDRFSDQRINDNISPTGVVRQERRTASASHENVPDTSSSPAQTKTGRVYSKTDSDIVIHCGSAISVISVLDSNNRDIEESGSVDFVRPQQSIEAEQSKNLNLDCPNQFSKLEEEEEDEEEIGNGTDTVLAYDPVYKNLSLVKQHIRIKMSELKQLLSGSINANDQLSLLESIESNMRTDQQEGSINQSMYTLKDLIESSNVKCDALSCIDELIRLRKRQCDLIFLLKHYYAYHRKTPTNHSQSPHNDSAITCVETSINENNQDSPEKNTNLCSSPPTCFNLVGDKSAPNIQSKEPACSYGSICPVEFIMDMEQRLERKRIARRPFKINLMTRDQLKREKIELQRNLLWYESLFGRPTTEQQLRLVVSSWSLAAGATVVEVGDDWSKLVNDYHDTNNHHAVSQHSYQHIRRTHSDDPNHRRYDNDISDENNCVSSNHNLNDRWSTSINSHITSYHGIAKPRVLLLCNHISTADVPMLMQSFSSLTNQCLLWVLDAQFKFTNFGLVCSSHGDYFISRDTFSEGSLREQCLKHPDRNLMVLFPEGGFLRKRLEGSNRYAAKTGLPATKYVTHPRFGAFKDLTDPLVGITHLVDCTLLYDSLSEPLSILDIAFGSRQEPVFIHYRLFERDKITEGLNDWLQKVWLEKEKLMQTFYEDRDTFYRNVGHKRLRIKRLDWIKLMAVHFFYLLIFTICYRLFLLTCVTANNLSDKIRTVPGNSMNIAIDEMARINPKKNANAWPDEPPRGLDDNKLTMYSDTVSSSIAPSY</sequence>
<feature type="region of interest" description="Disordered" evidence="14">
    <location>
        <begin position="1565"/>
        <end position="1593"/>
    </location>
</feature>
<feature type="region of interest" description="Disordered" evidence="14">
    <location>
        <begin position="1302"/>
        <end position="1332"/>
    </location>
</feature>
<feature type="compositionally biased region" description="Basic and acidic residues" evidence="14">
    <location>
        <begin position="2199"/>
        <end position="2209"/>
    </location>
</feature>
<feature type="region of interest" description="Disordered" evidence="14">
    <location>
        <begin position="245"/>
        <end position="279"/>
    </location>
</feature>
<feature type="compositionally biased region" description="Low complexity" evidence="14">
    <location>
        <begin position="608"/>
        <end position="627"/>
    </location>
</feature>
<evidence type="ECO:0000313" key="18">
    <source>
        <dbReference type="EMBL" id="KAG9509393.1"/>
    </source>
</evidence>
<keyword evidence="8" id="KW-0479">Metal-binding</keyword>
<feature type="compositionally biased region" description="Acidic residues" evidence="14">
    <location>
        <begin position="2290"/>
        <end position="2304"/>
    </location>
</feature>
<keyword evidence="6" id="KW-0723">Serine/threonine-protein kinase</keyword>
<dbReference type="SUPFAM" id="SSF48350">
    <property type="entry name" value="GTPase activation domain, GAP"/>
    <property type="match status" value="1"/>
</dbReference>
<dbReference type="InterPro" id="IPR002123">
    <property type="entry name" value="Plipid/glycerol_acylTrfase"/>
</dbReference>
<comment type="similarity">
    <text evidence="3">Belongs to the protein kinase superfamily. NEK Ser/Thr protein kinase family. NIMA subfamily.</text>
</comment>
<evidence type="ECO:0000313" key="19">
    <source>
        <dbReference type="Proteomes" id="UP000825002"/>
    </source>
</evidence>
<feature type="compositionally biased region" description="Polar residues" evidence="14">
    <location>
        <begin position="2365"/>
        <end position="2379"/>
    </location>
</feature>
<feature type="transmembrane region" description="Helical" evidence="15">
    <location>
        <begin position="3764"/>
        <end position="3790"/>
    </location>
</feature>
<accession>A0ABQ7S7L3</accession>
<dbReference type="Proteomes" id="UP000825002">
    <property type="component" value="Unassembled WGS sequence"/>
</dbReference>
<dbReference type="Gene3D" id="2.130.10.30">
    <property type="entry name" value="Regulator of chromosome condensation 1/beta-lactamase-inhibitor protein II"/>
    <property type="match status" value="2"/>
</dbReference>
<feature type="compositionally biased region" description="Low complexity" evidence="14">
    <location>
        <begin position="2137"/>
        <end position="2149"/>
    </location>
</feature>
<feature type="compositionally biased region" description="Basic and acidic residues" evidence="14">
    <location>
        <begin position="3091"/>
        <end position="3100"/>
    </location>
</feature>
<dbReference type="Pfam" id="PF00415">
    <property type="entry name" value="RCC1"/>
    <property type="match status" value="3"/>
</dbReference>
<dbReference type="InterPro" id="IPR000408">
    <property type="entry name" value="Reg_chr_condens"/>
</dbReference>
<evidence type="ECO:0000256" key="3">
    <source>
        <dbReference type="ARBA" id="ARBA00010886"/>
    </source>
</evidence>
<feature type="compositionally biased region" description="Low complexity" evidence="14">
    <location>
        <begin position="2647"/>
        <end position="2660"/>
    </location>
</feature>
<feature type="compositionally biased region" description="Polar residues" evidence="14">
    <location>
        <begin position="2219"/>
        <end position="2233"/>
    </location>
</feature>
<keyword evidence="10 18" id="KW-0808">Transferase</keyword>
<dbReference type="InterPro" id="IPR008936">
    <property type="entry name" value="Rho_GTPase_activation_prot"/>
</dbReference>
<keyword evidence="5" id="KW-0963">Cytoplasm</keyword>
<dbReference type="SUPFAM" id="SSF69593">
    <property type="entry name" value="Glycerol-3-phosphate (1)-acyltransferase"/>
    <property type="match status" value="1"/>
</dbReference>
<feature type="compositionally biased region" description="Low complexity" evidence="14">
    <location>
        <begin position="1168"/>
        <end position="1182"/>
    </location>
</feature>
<feature type="domain" description="Protein kinase" evidence="16">
    <location>
        <begin position="1"/>
        <end position="243"/>
    </location>
</feature>
<name>A0ABQ7S7L3_9ACAR</name>
<feature type="compositionally biased region" description="Basic residues" evidence="14">
    <location>
        <begin position="2733"/>
        <end position="2742"/>
    </location>
</feature>
<evidence type="ECO:0000256" key="2">
    <source>
        <dbReference type="ARBA" id="ARBA00004496"/>
    </source>
</evidence>
<dbReference type="SUPFAM" id="SSF50985">
    <property type="entry name" value="RCC1/BLIP-II"/>
    <property type="match status" value="1"/>
</dbReference>
<feature type="region of interest" description="Disordered" evidence="14">
    <location>
        <begin position="3048"/>
        <end position="3068"/>
    </location>
</feature>
<evidence type="ECO:0000256" key="1">
    <source>
        <dbReference type="ARBA" id="ARBA00001946"/>
    </source>
</evidence>
<feature type="region of interest" description="Disordered" evidence="14">
    <location>
        <begin position="2716"/>
        <end position="2838"/>
    </location>
</feature>
<organism evidence="18 19">
    <name type="scientific">Fragariocoptes setiger</name>
    <dbReference type="NCBI Taxonomy" id="1670756"/>
    <lineage>
        <taxon>Eukaryota</taxon>
        <taxon>Metazoa</taxon>
        <taxon>Ecdysozoa</taxon>
        <taxon>Arthropoda</taxon>
        <taxon>Chelicerata</taxon>
        <taxon>Arachnida</taxon>
        <taxon>Acari</taxon>
        <taxon>Acariformes</taxon>
        <taxon>Trombidiformes</taxon>
        <taxon>Prostigmata</taxon>
        <taxon>Eupodina</taxon>
        <taxon>Eriophyoidea</taxon>
        <taxon>Phytoptidae</taxon>
        <taxon>Fragariocoptes</taxon>
    </lineage>
</organism>
<dbReference type="Pfam" id="PF00069">
    <property type="entry name" value="Pkinase"/>
    <property type="match status" value="1"/>
</dbReference>
<dbReference type="PANTHER" id="PTHR44535">
    <property type="entry name" value="PROTEIN CBG16200"/>
    <property type="match status" value="1"/>
</dbReference>
<keyword evidence="7" id="KW-0597">Phosphoprotein</keyword>
<feature type="repeat" description="RCC1" evidence="13">
    <location>
        <begin position="348"/>
        <end position="431"/>
    </location>
</feature>
<evidence type="ECO:0000256" key="13">
    <source>
        <dbReference type="PROSITE-ProRule" id="PRU00235"/>
    </source>
</evidence>
<feature type="compositionally biased region" description="Low complexity" evidence="14">
    <location>
        <begin position="2311"/>
        <end position="2324"/>
    </location>
</feature>
<feature type="compositionally biased region" description="Basic and acidic residues" evidence="14">
    <location>
        <begin position="1645"/>
        <end position="1654"/>
    </location>
</feature>
<reference evidence="18 19" key="1">
    <citation type="submission" date="2020-10" db="EMBL/GenBank/DDBJ databases">
        <authorList>
            <person name="Klimov P.B."/>
            <person name="Dyachkov S.M."/>
            <person name="Chetverikov P.E."/>
        </authorList>
    </citation>
    <scope>NUCLEOTIDE SEQUENCE [LARGE SCALE GENOMIC DNA]</scope>
    <source>
        <strain evidence="18">BMOC 18-1129-001#AD2665</strain>
        <tissue evidence="18">Entire mites</tissue>
    </source>
</reference>
<feature type="region of interest" description="Disordered" evidence="14">
    <location>
        <begin position="2045"/>
        <end position="2160"/>
    </location>
</feature>
<evidence type="ECO:0000256" key="12">
    <source>
        <dbReference type="ARBA" id="ARBA00022842"/>
    </source>
</evidence>
<feature type="region of interest" description="Disordered" evidence="14">
    <location>
        <begin position="1706"/>
        <end position="1741"/>
    </location>
</feature>
<feature type="compositionally biased region" description="Low complexity" evidence="14">
    <location>
        <begin position="2048"/>
        <end position="2066"/>
    </location>
</feature>
<dbReference type="PRINTS" id="PR00633">
    <property type="entry name" value="RCCNDNSATION"/>
</dbReference>
<keyword evidence="15" id="KW-1133">Transmembrane helix</keyword>
<keyword evidence="12" id="KW-0460">Magnesium</keyword>
<feature type="repeat" description="RCC1" evidence="13">
    <location>
        <begin position="484"/>
        <end position="565"/>
    </location>
</feature>
<keyword evidence="19" id="KW-1185">Reference proteome</keyword>
<dbReference type="SMART" id="SM00563">
    <property type="entry name" value="PlsC"/>
    <property type="match status" value="1"/>
</dbReference>
<feature type="domain" description="Rho-GAP" evidence="17">
    <location>
        <begin position="1794"/>
        <end position="2011"/>
    </location>
</feature>
<feature type="compositionally biased region" description="Low complexity" evidence="14">
    <location>
        <begin position="636"/>
        <end position="655"/>
    </location>
</feature>
<dbReference type="Gene3D" id="1.10.555.10">
    <property type="entry name" value="Rho GTPase activation protein"/>
    <property type="match status" value="1"/>
</dbReference>
<feature type="region of interest" description="Disordered" evidence="14">
    <location>
        <begin position="2634"/>
        <end position="2661"/>
    </location>
</feature>
<evidence type="ECO:0000256" key="10">
    <source>
        <dbReference type="ARBA" id="ARBA00022777"/>
    </source>
</evidence>
<evidence type="ECO:0000256" key="14">
    <source>
        <dbReference type="SAM" id="MobiDB-lite"/>
    </source>
</evidence>
<dbReference type="GO" id="GO:0016301">
    <property type="term" value="F:kinase activity"/>
    <property type="evidence" value="ECO:0007669"/>
    <property type="project" value="UniProtKB-KW"/>
</dbReference>
<protein>
    <recommendedName>
        <fullName evidence="4">non-specific serine/threonine protein kinase</fullName>
        <ecNumber evidence="4">2.7.11.1</ecNumber>
    </recommendedName>
</protein>
<dbReference type="SUPFAM" id="SSF56112">
    <property type="entry name" value="Protein kinase-like (PK-like)"/>
    <property type="match status" value="1"/>
</dbReference>
<gene>
    <name evidence="18" type="primary">nek8</name>
    <name evidence="18" type="ORF">GZH46_02089</name>
</gene>
<feature type="compositionally biased region" description="Polar residues" evidence="14">
    <location>
        <begin position="2757"/>
        <end position="2773"/>
    </location>
</feature>
<keyword evidence="11" id="KW-0067">ATP-binding</keyword>
<evidence type="ECO:0000256" key="7">
    <source>
        <dbReference type="ARBA" id="ARBA00022553"/>
    </source>
</evidence>
<feature type="region of interest" description="Disordered" evidence="14">
    <location>
        <begin position="1645"/>
        <end position="1671"/>
    </location>
</feature>
<evidence type="ECO:0000259" key="17">
    <source>
        <dbReference type="PROSITE" id="PS50238"/>
    </source>
</evidence>
<keyword evidence="15" id="KW-0472">Membrane</keyword>
<feature type="region of interest" description="Disordered" evidence="14">
    <location>
        <begin position="1061"/>
        <end position="1105"/>
    </location>
</feature>
<feature type="compositionally biased region" description="Low complexity" evidence="14">
    <location>
        <begin position="2717"/>
        <end position="2732"/>
    </location>
</feature>
<proteinExistence type="inferred from homology"/>
<feature type="region of interest" description="Disordered" evidence="14">
    <location>
        <begin position="2286"/>
        <end position="2399"/>
    </location>
</feature>
<dbReference type="InterPro" id="IPR051997">
    <property type="entry name" value="STK_NEK"/>
</dbReference>
<evidence type="ECO:0000256" key="8">
    <source>
        <dbReference type="ARBA" id="ARBA00022723"/>
    </source>
</evidence>
<feature type="compositionally biased region" description="Basic and acidic residues" evidence="14">
    <location>
        <begin position="3502"/>
        <end position="3514"/>
    </location>
</feature>
<feature type="compositionally biased region" description="Low complexity" evidence="14">
    <location>
        <begin position="2743"/>
        <end position="2753"/>
    </location>
</feature>
<dbReference type="PROSITE" id="PS00108">
    <property type="entry name" value="PROTEIN_KINASE_ST"/>
    <property type="match status" value="1"/>
</dbReference>
<feature type="compositionally biased region" description="Basic residues" evidence="14">
    <location>
        <begin position="2802"/>
        <end position="2813"/>
    </location>
</feature>
<feature type="compositionally biased region" description="Basic and acidic residues" evidence="14">
    <location>
        <begin position="1089"/>
        <end position="1102"/>
    </location>
</feature>
<feature type="region of interest" description="Disordered" evidence="14">
    <location>
        <begin position="509"/>
        <end position="530"/>
    </location>
</feature>
<feature type="region of interest" description="Disordered" evidence="14">
    <location>
        <begin position="1492"/>
        <end position="1513"/>
    </location>
</feature>
<keyword evidence="9" id="KW-0547">Nucleotide-binding</keyword>
<feature type="region of interest" description="Disordered" evidence="14">
    <location>
        <begin position="608"/>
        <end position="679"/>
    </location>
</feature>
<feature type="region of interest" description="Disordered" evidence="14">
    <location>
        <begin position="3087"/>
        <end position="3139"/>
    </location>
</feature>
<feature type="compositionally biased region" description="Acidic residues" evidence="14">
    <location>
        <begin position="1413"/>
        <end position="1428"/>
    </location>
</feature>
<feature type="compositionally biased region" description="Low complexity" evidence="14">
    <location>
        <begin position="1313"/>
        <end position="1331"/>
    </location>
</feature>
<dbReference type="PANTHER" id="PTHR44535:SF5">
    <property type="entry name" value="PROTEIN KINASE DOMAIN-CONTAINING PROTEIN"/>
    <property type="match status" value="1"/>
</dbReference>
<evidence type="ECO:0000256" key="6">
    <source>
        <dbReference type="ARBA" id="ARBA00022527"/>
    </source>
</evidence>
<evidence type="ECO:0000256" key="9">
    <source>
        <dbReference type="ARBA" id="ARBA00022741"/>
    </source>
</evidence>
<feature type="compositionally biased region" description="Polar residues" evidence="14">
    <location>
        <begin position="1302"/>
        <end position="1312"/>
    </location>
</feature>
<dbReference type="EC" id="2.7.11.1" evidence="4"/>